<dbReference type="EMBL" id="CP017269">
    <property type="protein sequence ID" value="AOT69351.1"/>
    <property type="molecule type" value="Genomic_DNA"/>
</dbReference>
<accession>A0A1D8GEL4</accession>
<evidence type="ECO:0000313" key="1">
    <source>
        <dbReference type="EMBL" id="AOT69351.1"/>
    </source>
</evidence>
<dbReference type="PANTHER" id="PTHR37943:SF1">
    <property type="entry name" value="PROTEIN VES"/>
    <property type="match status" value="1"/>
</dbReference>
<protein>
    <recommendedName>
        <fullName evidence="3">HutD-family protein</fullName>
    </recommendedName>
</protein>
<sequence length="205" mass="23106">MSYLIEIIRKAEQNTTVWTGGTTTQLAIFPKDALYSERNFLWRMSSAKVEVEESVFTSLPGIRRLIMVLEGELQLDHEGHHKIALAPFEQDRFRGDWTTKSRGKVTDFNLMMADGWEGSLEAITLPKGAARRFALPDSISPAAVTEAIYCVKGKIDIRVDERTETLESGDFFSLLSEKKTSVALAIINSNENETQVVHARVFHEE</sequence>
<dbReference type="AlphaFoldDB" id="A0A1D8GEL4"/>
<dbReference type="InterPro" id="IPR011051">
    <property type="entry name" value="RmlC_Cupin_sf"/>
</dbReference>
<gene>
    <name evidence="1" type="ORF">Gferi_07050</name>
</gene>
<keyword evidence="2" id="KW-1185">Reference proteome</keyword>
<dbReference type="PANTHER" id="PTHR37943">
    <property type="entry name" value="PROTEIN VES"/>
    <property type="match status" value="1"/>
</dbReference>
<proteinExistence type="predicted"/>
<dbReference type="SUPFAM" id="SSF51182">
    <property type="entry name" value="RmlC-like cupins"/>
    <property type="match status" value="1"/>
</dbReference>
<evidence type="ECO:0008006" key="3">
    <source>
        <dbReference type="Google" id="ProtNLM"/>
    </source>
</evidence>
<dbReference type="RefSeq" id="WP_069974926.1">
    <property type="nucleotide sequence ID" value="NZ_CP017269.1"/>
</dbReference>
<reference evidence="1 2" key="1">
    <citation type="submission" date="2016-09" db="EMBL/GenBank/DDBJ databases">
        <title>Genomic analysis reveals versatility of anaerobic energy metabolism of Geosporobacter ferrireducens IRF9 of phylum Firmicutes.</title>
        <authorList>
            <person name="Kim S.-J."/>
        </authorList>
    </citation>
    <scope>NUCLEOTIDE SEQUENCE [LARGE SCALE GENOMIC DNA]</scope>
    <source>
        <strain evidence="1 2">IRF9</strain>
    </source>
</reference>
<dbReference type="InterPro" id="IPR014710">
    <property type="entry name" value="RmlC-like_jellyroll"/>
</dbReference>
<dbReference type="STRING" id="1424294.Gferi_07050"/>
<dbReference type="InterPro" id="IPR010282">
    <property type="entry name" value="Uncharacterised_HutD/Ves"/>
</dbReference>
<dbReference type="Proteomes" id="UP000095743">
    <property type="component" value="Chromosome"/>
</dbReference>
<dbReference type="KEGG" id="gfe:Gferi_07050"/>
<name>A0A1D8GEL4_9FIRM</name>
<organism evidence="1 2">
    <name type="scientific">Geosporobacter ferrireducens</name>
    <dbReference type="NCBI Taxonomy" id="1424294"/>
    <lineage>
        <taxon>Bacteria</taxon>
        <taxon>Bacillati</taxon>
        <taxon>Bacillota</taxon>
        <taxon>Clostridia</taxon>
        <taxon>Peptostreptococcales</taxon>
        <taxon>Thermotaleaceae</taxon>
        <taxon>Geosporobacter</taxon>
    </lineage>
</organism>
<evidence type="ECO:0000313" key="2">
    <source>
        <dbReference type="Proteomes" id="UP000095743"/>
    </source>
</evidence>
<dbReference type="Gene3D" id="2.60.120.10">
    <property type="entry name" value="Jelly Rolls"/>
    <property type="match status" value="1"/>
</dbReference>
<dbReference type="Pfam" id="PF05962">
    <property type="entry name" value="HutD"/>
    <property type="match status" value="1"/>
</dbReference>